<sequence>MKKAALGILFLLLTVSFGYAQGQGEVRGYYGNLYGFNSNLFGQTLGGEYFVIDRVSVAPAIGIFFPATGKASNLEIDARYYVLDQTHQVYGTFGLNYRRRRLEFALPENELVTNTGINIGVGYGYKVSEEFILGSEIKYQPHVNDTMLRIGLFYLIN</sequence>
<dbReference type="Gene3D" id="2.40.160.20">
    <property type="match status" value="1"/>
</dbReference>
<gene>
    <name evidence="2" type="ORF">KI659_03750</name>
</gene>
<dbReference type="InterPro" id="IPR011250">
    <property type="entry name" value="OMP/PagP_B-barrel"/>
</dbReference>
<protein>
    <recommendedName>
        <fullName evidence="4">Outer membrane beta-barrel protein</fullName>
    </recommendedName>
</protein>
<keyword evidence="1" id="KW-0732">Signal</keyword>
<keyword evidence="3" id="KW-1185">Reference proteome</keyword>
<dbReference type="SUPFAM" id="SSF56925">
    <property type="entry name" value="OMPA-like"/>
    <property type="match status" value="1"/>
</dbReference>
<evidence type="ECO:0000313" key="3">
    <source>
        <dbReference type="Proteomes" id="UP001319104"/>
    </source>
</evidence>
<accession>A0AAP2CGH9</accession>
<evidence type="ECO:0000313" key="2">
    <source>
        <dbReference type="EMBL" id="MBS9523124.1"/>
    </source>
</evidence>
<proteinExistence type="predicted"/>
<feature type="signal peptide" evidence="1">
    <location>
        <begin position="1"/>
        <end position="20"/>
    </location>
</feature>
<name>A0AAP2CGH9_9BACT</name>
<feature type="chain" id="PRO_5042881438" description="Outer membrane beta-barrel protein" evidence="1">
    <location>
        <begin position="21"/>
        <end position="157"/>
    </location>
</feature>
<dbReference type="RefSeq" id="WP_213943988.1">
    <property type="nucleotide sequence ID" value="NZ_JAHBGI010000003.1"/>
</dbReference>
<evidence type="ECO:0000256" key="1">
    <source>
        <dbReference type="SAM" id="SignalP"/>
    </source>
</evidence>
<reference evidence="2 3" key="1">
    <citation type="submission" date="2021-05" db="EMBL/GenBank/DDBJ databases">
        <authorList>
            <person name="Zhang Z.D."/>
            <person name="Osman G."/>
        </authorList>
    </citation>
    <scope>NUCLEOTIDE SEQUENCE [LARGE SCALE GENOMIC DNA]</scope>
    <source>
        <strain evidence="2 3">KCTC 32217</strain>
    </source>
</reference>
<organism evidence="2 3">
    <name type="scientific">Litoribacter ruber</name>
    <dbReference type="NCBI Taxonomy" id="702568"/>
    <lineage>
        <taxon>Bacteria</taxon>
        <taxon>Pseudomonadati</taxon>
        <taxon>Bacteroidota</taxon>
        <taxon>Cytophagia</taxon>
        <taxon>Cytophagales</taxon>
        <taxon>Cyclobacteriaceae</taxon>
        <taxon>Litoribacter</taxon>
    </lineage>
</organism>
<dbReference type="Proteomes" id="UP001319104">
    <property type="component" value="Unassembled WGS sequence"/>
</dbReference>
<dbReference type="EMBL" id="JAHCMY010000001">
    <property type="protein sequence ID" value="MBS9523124.1"/>
    <property type="molecule type" value="Genomic_DNA"/>
</dbReference>
<evidence type="ECO:0008006" key="4">
    <source>
        <dbReference type="Google" id="ProtNLM"/>
    </source>
</evidence>
<comment type="caution">
    <text evidence="2">The sequence shown here is derived from an EMBL/GenBank/DDBJ whole genome shotgun (WGS) entry which is preliminary data.</text>
</comment>
<dbReference type="AlphaFoldDB" id="A0AAP2CGH9"/>